<keyword evidence="1" id="KW-0812">Transmembrane</keyword>
<evidence type="ECO:0000313" key="2">
    <source>
        <dbReference type="EMBL" id="CAG9136987.1"/>
    </source>
</evidence>
<dbReference type="Proteomes" id="UP000653454">
    <property type="component" value="Unassembled WGS sequence"/>
</dbReference>
<keyword evidence="1" id="KW-0472">Membrane</keyword>
<evidence type="ECO:0000313" key="3">
    <source>
        <dbReference type="Proteomes" id="UP000653454"/>
    </source>
</evidence>
<keyword evidence="1" id="KW-1133">Transmembrane helix</keyword>
<proteinExistence type="predicted"/>
<name>A0A8S4GB80_PLUXY</name>
<organism evidence="2 3">
    <name type="scientific">Plutella xylostella</name>
    <name type="common">Diamondback moth</name>
    <name type="synonym">Plutella maculipennis</name>
    <dbReference type="NCBI Taxonomy" id="51655"/>
    <lineage>
        <taxon>Eukaryota</taxon>
        <taxon>Metazoa</taxon>
        <taxon>Ecdysozoa</taxon>
        <taxon>Arthropoda</taxon>
        <taxon>Hexapoda</taxon>
        <taxon>Insecta</taxon>
        <taxon>Pterygota</taxon>
        <taxon>Neoptera</taxon>
        <taxon>Endopterygota</taxon>
        <taxon>Lepidoptera</taxon>
        <taxon>Glossata</taxon>
        <taxon>Ditrysia</taxon>
        <taxon>Yponomeutoidea</taxon>
        <taxon>Plutellidae</taxon>
        <taxon>Plutella</taxon>
    </lineage>
</organism>
<evidence type="ECO:0000256" key="1">
    <source>
        <dbReference type="SAM" id="Phobius"/>
    </source>
</evidence>
<feature type="transmembrane region" description="Helical" evidence="1">
    <location>
        <begin position="47"/>
        <end position="71"/>
    </location>
</feature>
<accession>A0A8S4GB80</accession>
<dbReference type="AlphaFoldDB" id="A0A8S4GB80"/>
<gene>
    <name evidence="2" type="ORF">PLXY2_LOCUS15235</name>
</gene>
<protein>
    <submittedName>
        <fullName evidence="2">(diamondback moth) hypothetical protein</fullName>
    </submittedName>
</protein>
<keyword evidence="3" id="KW-1185">Reference proteome</keyword>
<comment type="caution">
    <text evidence="2">The sequence shown here is derived from an EMBL/GenBank/DDBJ whole genome shotgun (WGS) entry which is preliminary data.</text>
</comment>
<dbReference type="EMBL" id="CAJHNJ030000173">
    <property type="protein sequence ID" value="CAG9136987.1"/>
    <property type="molecule type" value="Genomic_DNA"/>
</dbReference>
<sequence length="120" mass="13124">MMKLKGKISQTALQFSNMTKSATLESNRSPGDSEVGSLTPFAHRNRISAILCPVVCAILLVTVFAATYVVAKVLYEQYEAACLGTPRKYYSFDIVKLYIFPLHEAANDTITVAANSPLMS</sequence>
<reference evidence="2" key="1">
    <citation type="submission" date="2020-11" db="EMBL/GenBank/DDBJ databases">
        <authorList>
            <person name="Whiteford S."/>
        </authorList>
    </citation>
    <scope>NUCLEOTIDE SEQUENCE</scope>
</reference>